<dbReference type="AlphaFoldDB" id="A0A3P3VQ06"/>
<dbReference type="RefSeq" id="WP_125017037.1">
    <property type="nucleotide sequence ID" value="NZ_QWEZ01000002.1"/>
</dbReference>
<evidence type="ECO:0000256" key="1">
    <source>
        <dbReference type="ARBA" id="ARBA00012282"/>
    </source>
</evidence>
<dbReference type="FunFam" id="3.20.20.450:FF:000001">
    <property type="entry name" value="Cyclic di-GMP phosphodiesterase yahA"/>
    <property type="match status" value="1"/>
</dbReference>
<dbReference type="CDD" id="cd01948">
    <property type="entry name" value="EAL"/>
    <property type="match status" value="1"/>
</dbReference>
<feature type="domain" description="EAL" evidence="3">
    <location>
        <begin position="315"/>
        <end position="569"/>
    </location>
</feature>
<dbReference type="SUPFAM" id="SSF141868">
    <property type="entry name" value="EAL domain-like"/>
    <property type="match status" value="1"/>
</dbReference>
<reference evidence="5 6" key="2">
    <citation type="submission" date="2018-12" db="EMBL/GenBank/DDBJ databases">
        <title>Simiduia agarivorans gen. nov., sp. nov., a marine, agarolytic bacterium isolated from shallow coastal water from Keelung, Taiwan.</title>
        <authorList>
            <person name="Shieh W.Y."/>
        </authorList>
    </citation>
    <scope>NUCLEOTIDE SEQUENCE [LARGE SCALE GENOMIC DNA]</scope>
    <source>
        <strain evidence="5 6">GTF-13</strain>
    </source>
</reference>
<dbReference type="PANTHER" id="PTHR44757:SF2">
    <property type="entry name" value="BIOFILM ARCHITECTURE MAINTENANCE PROTEIN MBAA"/>
    <property type="match status" value="1"/>
</dbReference>
<dbReference type="SMART" id="SM00267">
    <property type="entry name" value="GGDEF"/>
    <property type="match status" value="1"/>
</dbReference>
<dbReference type="EMBL" id="QWEZ01000002">
    <property type="protein sequence ID" value="RRJ82883.1"/>
    <property type="molecule type" value="Genomic_DNA"/>
</dbReference>
<keyword evidence="2" id="KW-0973">c-di-GMP</keyword>
<comment type="caution">
    <text evidence="5">The sequence shown here is derived from an EMBL/GenBank/DDBJ whole genome shotgun (WGS) entry which is preliminary data.</text>
</comment>
<evidence type="ECO:0000259" key="3">
    <source>
        <dbReference type="PROSITE" id="PS50883"/>
    </source>
</evidence>
<evidence type="ECO:0000256" key="2">
    <source>
        <dbReference type="ARBA" id="ARBA00022636"/>
    </source>
</evidence>
<dbReference type="Gene3D" id="3.30.70.270">
    <property type="match status" value="1"/>
</dbReference>
<dbReference type="Gene3D" id="3.20.20.450">
    <property type="entry name" value="EAL domain"/>
    <property type="match status" value="1"/>
</dbReference>
<dbReference type="SUPFAM" id="SSF55073">
    <property type="entry name" value="Nucleotide cyclase"/>
    <property type="match status" value="1"/>
</dbReference>
<name>A0A3P3VQ06_9GAMM</name>
<evidence type="ECO:0000313" key="5">
    <source>
        <dbReference type="EMBL" id="RRJ82883.1"/>
    </source>
</evidence>
<reference evidence="5 6" key="1">
    <citation type="submission" date="2018-08" db="EMBL/GenBank/DDBJ databases">
        <authorList>
            <person name="Khan S.A."/>
        </authorList>
    </citation>
    <scope>NUCLEOTIDE SEQUENCE [LARGE SCALE GENOMIC DNA]</scope>
    <source>
        <strain evidence="5 6">GTF-13</strain>
    </source>
</reference>
<accession>A0A3P3VQ06</accession>
<dbReference type="CDD" id="cd01949">
    <property type="entry name" value="GGDEF"/>
    <property type="match status" value="1"/>
</dbReference>
<dbReference type="SMART" id="SM00052">
    <property type="entry name" value="EAL"/>
    <property type="match status" value="1"/>
</dbReference>
<dbReference type="NCBIfam" id="TIGR00254">
    <property type="entry name" value="GGDEF"/>
    <property type="match status" value="1"/>
</dbReference>
<sequence>MSPHRDAGSPSLNLLLISTDQQRFLLLRQLLASHVDTTDCQLYWCPSVPGALAHLEGFDCDLLLVDESTSQEGVEALGSALNAMADPCPVVLLGEGGDSALTNSDRQVVDLLPDRALNAELLARVIHYSCELNRCRLQMDQQAQVDPLTNLPNRILFRDRLQRAIARADRDGSSFVLLVVDLDEFRKVNESFGQEAGDQLICKVTERLQASMRRTDTLARTSGDEFSIIMEHMPNSAEMLRAVKKLVDAIATPIEIGEHLVSAKCSVGISSYPEGGTDLAGLVHNAELAMKEAKKQLGSSYQFYTEEMKVEAMGQLYLEAELRRAIRLQELRLYYQPRIDVATERLVGVEALVRWQHPTRGLLSPAEFIPLAEESGLIVPIGYWVVYQACKDLGVLTAAGHSDLHVAVNLSFRQFRDERLQDTLIHILNEARVDMGRLEFELTETAVMQDPARVSGVMRSLNELGIQFSLDDFGSGYSSFSHLQQLPIQTLKIDRGFISDLQSNTDNQVIVRAMISLAHKLNLQVVAEGVDHLSQVGFLRGEACDQIQGFLYSQPIPLNALMTLLESDDHIRRLLNDPQVALESIGL</sequence>
<evidence type="ECO:0000259" key="4">
    <source>
        <dbReference type="PROSITE" id="PS50887"/>
    </source>
</evidence>
<dbReference type="Pfam" id="PF00990">
    <property type="entry name" value="GGDEF"/>
    <property type="match status" value="1"/>
</dbReference>
<dbReference type="Pfam" id="PF00563">
    <property type="entry name" value="EAL"/>
    <property type="match status" value="1"/>
</dbReference>
<dbReference type="InterPro" id="IPR052155">
    <property type="entry name" value="Biofilm_reg_signaling"/>
</dbReference>
<keyword evidence="6" id="KW-1185">Reference proteome</keyword>
<dbReference type="InterPro" id="IPR000160">
    <property type="entry name" value="GGDEF_dom"/>
</dbReference>
<dbReference type="InterPro" id="IPR001633">
    <property type="entry name" value="EAL_dom"/>
</dbReference>
<dbReference type="PANTHER" id="PTHR44757">
    <property type="entry name" value="DIGUANYLATE CYCLASE DGCP"/>
    <property type="match status" value="1"/>
</dbReference>
<dbReference type="GO" id="GO:0071111">
    <property type="term" value="F:cyclic-guanylate-specific phosphodiesterase activity"/>
    <property type="evidence" value="ECO:0007669"/>
    <property type="project" value="UniProtKB-EC"/>
</dbReference>
<dbReference type="InterPro" id="IPR043128">
    <property type="entry name" value="Rev_trsase/Diguanyl_cyclase"/>
</dbReference>
<feature type="domain" description="GGDEF" evidence="4">
    <location>
        <begin position="173"/>
        <end position="307"/>
    </location>
</feature>
<dbReference type="PROSITE" id="PS50883">
    <property type="entry name" value="EAL"/>
    <property type="match status" value="1"/>
</dbReference>
<dbReference type="InterPro" id="IPR035919">
    <property type="entry name" value="EAL_sf"/>
</dbReference>
<organism evidence="5 6">
    <name type="scientific">Aestuariirhabdus litorea</name>
    <dbReference type="NCBI Taxonomy" id="2528527"/>
    <lineage>
        <taxon>Bacteria</taxon>
        <taxon>Pseudomonadati</taxon>
        <taxon>Pseudomonadota</taxon>
        <taxon>Gammaproteobacteria</taxon>
        <taxon>Oceanospirillales</taxon>
        <taxon>Aestuariirhabdaceae</taxon>
        <taxon>Aestuariirhabdus</taxon>
    </lineage>
</organism>
<protein>
    <recommendedName>
        <fullName evidence="1">cyclic-guanylate-specific phosphodiesterase</fullName>
        <ecNumber evidence="1">3.1.4.52</ecNumber>
    </recommendedName>
</protein>
<dbReference type="PROSITE" id="PS50887">
    <property type="entry name" value="GGDEF"/>
    <property type="match status" value="1"/>
</dbReference>
<dbReference type="EC" id="3.1.4.52" evidence="1"/>
<dbReference type="Proteomes" id="UP000280792">
    <property type="component" value="Unassembled WGS sequence"/>
</dbReference>
<proteinExistence type="predicted"/>
<evidence type="ECO:0000313" key="6">
    <source>
        <dbReference type="Proteomes" id="UP000280792"/>
    </source>
</evidence>
<dbReference type="InterPro" id="IPR029787">
    <property type="entry name" value="Nucleotide_cyclase"/>
</dbReference>
<gene>
    <name evidence="5" type="ORF">D0544_13620</name>
</gene>